<dbReference type="RefSeq" id="WP_150413983.1">
    <property type="nucleotide sequence ID" value="NZ_VYQF01000001.1"/>
</dbReference>
<accession>A0A5J5IPF2</accession>
<dbReference type="Proteomes" id="UP000326903">
    <property type="component" value="Unassembled WGS sequence"/>
</dbReference>
<comment type="caution">
    <text evidence="1">The sequence shown here is derived from an EMBL/GenBank/DDBJ whole genome shotgun (WGS) entry which is preliminary data.</text>
</comment>
<evidence type="ECO:0000313" key="1">
    <source>
        <dbReference type="EMBL" id="KAA9041854.1"/>
    </source>
</evidence>
<reference evidence="1 2" key="1">
    <citation type="submission" date="2019-09" db="EMBL/GenBank/DDBJ databases">
        <title>Draft genome sequence of Ginsengibacter sp. BR5-29.</title>
        <authorList>
            <person name="Im W.-T."/>
        </authorList>
    </citation>
    <scope>NUCLEOTIDE SEQUENCE [LARGE SCALE GENOMIC DNA]</scope>
    <source>
        <strain evidence="1 2">BR5-29</strain>
    </source>
</reference>
<keyword evidence="2" id="KW-1185">Reference proteome</keyword>
<dbReference type="AlphaFoldDB" id="A0A5J5IPF2"/>
<gene>
    <name evidence="1" type="ORF">FW778_07510</name>
</gene>
<evidence type="ECO:0000313" key="2">
    <source>
        <dbReference type="Proteomes" id="UP000326903"/>
    </source>
</evidence>
<protein>
    <submittedName>
        <fullName evidence="1">DUF4157 domain-containing protein</fullName>
    </submittedName>
</protein>
<proteinExistence type="predicted"/>
<name>A0A5J5IPF2_9BACT</name>
<dbReference type="EMBL" id="VYQF01000001">
    <property type="protein sequence ID" value="KAA9041854.1"/>
    <property type="molecule type" value="Genomic_DNA"/>
</dbReference>
<organism evidence="1 2">
    <name type="scientific">Ginsengibacter hankyongi</name>
    <dbReference type="NCBI Taxonomy" id="2607284"/>
    <lineage>
        <taxon>Bacteria</taxon>
        <taxon>Pseudomonadati</taxon>
        <taxon>Bacteroidota</taxon>
        <taxon>Chitinophagia</taxon>
        <taxon>Chitinophagales</taxon>
        <taxon>Chitinophagaceae</taxon>
        <taxon>Ginsengibacter</taxon>
    </lineage>
</organism>
<sequence length="95" mass="11450">MNLNIRENSWIAKLAAKKLQSENAAIVIGSTIHLYHVSRQQFLQNEKWVKHEICHLQQFEKHGRLLFIIKYLWESIRHGYYNNKYEIEARKAEIE</sequence>